<dbReference type="PANTHER" id="PTHR43738">
    <property type="entry name" value="ABC TRANSPORTER, MEMBRANE PROTEIN"/>
    <property type="match status" value="1"/>
</dbReference>
<comment type="caution">
    <text evidence="9">The sequence shown here is derived from an EMBL/GenBank/DDBJ whole genome shotgun (WGS) entry which is preliminary data.</text>
</comment>
<evidence type="ECO:0000259" key="8">
    <source>
        <dbReference type="Pfam" id="PF12704"/>
    </source>
</evidence>
<keyword evidence="10" id="KW-1185">Reference proteome</keyword>
<protein>
    <recommendedName>
        <fullName evidence="11">ABC transport system permease protein</fullName>
    </recommendedName>
</protein>
<dbReference type="RefSeq" id="WP_171185467.1">
    <property type="nucleotide sequence ID" value="NZ_WTPX01000037.1"/>
</dbReference>
<dbReference type="Pfam" id="PF12704">
    <property type="entry name" value="MacB_PCD"/>
    <property type="match status" value="1"/>
</dbReference>
<keyword evidence="4 6" id="KW-1133">Transmembrane helix</keyword>
<dbReference type="InterPro" id="IPR003838">
    <property type="entry name" value="ABC3_permease_C"/>
</dbReference>
<feature type="domain" description="ABC3 transporter permease C-terminal" evidence="7">
    <location>
        <begin position="321"/>
        <end position="431"/>
    </location>
</feature>
<proteinExistence type="predicted"/>
<dbReference type="Pfam" id="PF02687">
    <property type="entry name" value="FtsX"/>
    <property type="match status" value="1"/>
</dbReference>
<dbReference type="InterPro" id="IPR051125">
    <property type="entry name" value="ABC-4/HrtB_transporter"/>
</dbReference>
<sequence>MSPFAIALKSVKNRALVTGLTALSVALGTMLVVAVLSTAAVVDKSLSKPATPFDLILGPKGSDLQLVLTTLYRMPAPMEPLPYPYYQQLQEHPRVAEAVPIAFGDTTQEGGFPIVATIGRFFKAGLNRNEPFRFAPGSGSRGFGGESGFEAIIGSEVARLNQWDVGDSFKLVHGGADDPNAHVHDELFEIVGVLSPTGTANDRTAFVQLNGFYAVAGHDKPLEEGVNRWRALRGLPELEGEALKQAVREANVPGVGGTPDLQKEVSAIFVDVKGDREANMGVILFASEINEGFQAAAVNPAGPVSRLRETFLAPAQAVLVALSVLVVIVAGVGIFVSLYTTLSDRMTEVAVLRALGAQRTTVFAVVLLEALVVTFLGGVAGFFLGHALTFAVLPFLPAGLVIDPWAVRWEELLLIPGLALLAAFAGLLPATRAYGADVAKYLN</sequence>
<feature type="transmembrane region" description="Helical" evidence="6">
    <location>
        <begin position="362"/>
        <end position="392"/>
    </location>
</feature>
<dbReference type="PANTHER" id="PTHR43738:SF2">
    <property type="entry name" value="ABC TRANSPORTER PERMEASE"/>
    <property type="match status" value="1"/>
</dbReference>
<dbReference type="Proteomes" id="UP000609651">
    <property type="component" value="Unassembled WGS sequence"/>
</dbReference>
<reference evidence="9 10" key="1">
    <citation type="journal article" date="2020" name="Syst. Appl. Microbiol.">
        <title>Alienimonas chondri sp. nov., a novel planctomycete isolated from the biofilm of the red alga Chondrus crispus.</title>
        <authorList>
            <person name="Vitorino I."/>
            <person name="Albuquerque L."/>
            <person name="Wiegand S."/>
            <person name="Kallscheuer N."/>
            <person name="da Costa M.S."/>
            <person name="Lobo-da-Cunha A."/>
            <person name="Jogler C."/>
            <person name="Lage O.M."/>
        </authorList>
    </citation>
    <scope>NUCLEOTIDE SEQUENCE [LARGE SCALE GENOMIC DNA]</scope>
    <source>
        <strain evidence="9 10">LzC2</strain>
    </source>
</reference>
<keyword evidence="3 6" id="KW-0812">Transmembrane</keyword>
<evidence type="ECO:0000256" key="6">
    <source>
        <dbReference type="SAM" id="Phobius"/>
    </source>
</evidence>
<evidence type="ECO:0000313" key="10">
    <source>
        <dbReference type="Proteomes" id="UP000609651"/>
    </source>
</evidence>
<keyword evidence="5 6" id="KW-0472">Membrane</keyword>
<feature type="transmembrane region" description="Helical" evidence="6">
    <location>
        <begin position="317"/>
        <end position="342"/>
    </location>
</feature>
<accession>A0ABX1VBG4</accession>
<evidence type="ECO:0000256" key="3">
    <source>
        <dbReference type="ARBA" id="ARBA00022692"/>
    </source>
</evidence>
<evidence type="ECO:0008006" key="11">
    <source>
        <dbReference type="Google" id="ProtNLM"/>
    </source>
</evidence>
<keyword evidence="2" id="KW-1003">Cell membrane</keyword>
<feature type="transmembrane region" description="Helical" evidence="6">
    <location>
        <begin position="412"/>
        <end position="430"/>
    </location>
</feature>
<evidence type="ECO:0000256" key="2">
    <source>
        <dbReference type="ARBA" id="ARBA00022475"/>
    </source>
</evidence>
<evidence type="ECO:0000259" key="7">
    <source>
        <dbReference type="Pfam" id="PF02687"/>
    </source>
</evidence>
<gene>
    <name evidence="9" type="ORF">LzC2_15220</name>
</gene>
<organism evidence="9 10">
    <name type="scientific">Alienimonas chondri</name>
    <dbReference type="NCBI Taxonomy" id="2681879"/>
    <lineage>
        <taxon>Bacteria</taxon>
        <taxon>Pseudomonadati</taxon>
        <taxon>Planctomycetota</taxon>
        <taxon>Planctomycetia</taxon>
        <taxon>Planctomycetales</taxon>
        <taxon>Planctomycetaceae</taxon>
        <taxon>Alienimonas</taxon>
    </lineage>
</organism>
<dbReference type="InterPro" id="IPR025857">
    <property type="entry name" value="MacB_PCD"/>
</dbReference>
<name>A0ABX1VBG4_9PLAN</name>
<evidence type="ECO:0000256" key="4">
    <source>
        <dbReference type="ARBA" id="ARBA00022989"/>
    </source>
</evidence>
<evidence type="ECO:0000256" key="1">
    <source>
        <dbReference type="ARBA" id="ARBA00004651"/>
    </source>
</evidence>
<comment type="subcellular location">
    <subcellularLocation>
        <location evidence="1">Cell membrane</location>
        <topology evidence="1">Multi-pass membrane protein</topology>
    </subcellularLocation>
</comment>
<evidence type="ECO:0000256" key="5">
    <source>
        <dbReference type="ARBA" id="ARBA00023136"/>
    </source>
</evidence>
<dbReference type="EMBL" id="WTPX01000037">
    <property type="protein sequence ID" value="NNJ25452.1"/>
    <property type="molecule type" value="Genomic_DNA"/>
</dbReference>
<feature type="domain" description="MacB-like periplasmic core" evidence="8">
    <location>
        <begin position="18"/>
        <end position="212"/>
    </location>
</feature>
<evidence type="ECO:0000313" key="9">
    <source>
        <dbReference type="EMBL" id="NNJ25452.1"/>
    </source>
</evidence>